<sequence>MDRYMYYAVFEPCEKGGYSIYFPDLPSCITEGDDLSEALAMAKDALELHMYCIEEDSDDIPQPTPPEKIKVAGGDFVVPIIADMKLVRTQISNKTANITVTVPQWLKDRGEESDLNFSQLLQEAVKQKLNIAD</sequence>
<dbReference type="Proteomes" id="UP001565220">
    <property type="component" value="Unassembled WGS sequence"/>
</dbReference>
<protein>
    <submittedName>
        <fullName evidence="2">Type II toxin-antitoxin system HicB family antitoxin</fullName>
    </submittedName>
</protein>
<dbReference type="RefSeq" id="WP_369869175.1">
    <property type="nucleotide sequence ID" value="NZ_JBGFFE010000019.1"/>
</dbReference>
<reference evidence="2 3" key="1">
    <citation type="submission" date="2024-08" db="EMBL/GenBank/DDBJ databases">
        <title>Clostridium lapicellarii sp. nov., and Clostridium renhuaiense sp. nov., two species isolated from the mud in a fermentation cellar used for producing sauce-flavour Chinese liquors.</title>
        <authorList>
            <person name="Yang F."/>
            <person name="Wang H."/>
            <person name="Chen L.Q."/>
            <person name="Zhou N."/>
            <person name="Lu J.J."/>
            <person name="Pu X.X."/>
            <person name="Wan B."/>
            <person name="Wang L."/>
            <person name="Liu S.J."/>
        </authorList>
    </citation>
    <scope>NUCLEOTIDE SEQUENCE [LARGE SCALE GENOMIC DNA]</scope>
    <source>
        <strain evidence="2 3">MT-113</strain>
    </source>
</reference>
<keyword evidence="3" id="KW-1185">Reference proteome</keyword>
<evidence type="ECO:0000313" key="2">
    <source>
        <dbReference type="EMBL" id="MEY8764294.1"/>
    </source>
</evidence>
<dbReference type="InterPro" id="IPR031807">
    <property type="entry name" value="HicB-like"/>
</dbReference>
<evidence type="ECO:0000313" key="3">
    <source>
        <dbReference type="Proteomes" id="UP001565220"/>
    </source>
</evidence>
<dbReference type="InterPro" id="IPR051404">
    <property type="entry name" value="TA_system_antitoxin"/>
</dbReference>
<dbReference type="Gene3D" id="3.30.160.250">
    <property type="match status" value="1"/>
</dbReference>
<dbReference type="SUPFAM" id="SSF143100">
    <property type="entry name" value="TTHA1013/TTHA0281-like"/>
    <property type="match status" value="1"/>
</dbReference>
<proteinExistence type="predicted"/>
<dbReference type="EMBL" id="JBGFFE010000019">
    <property type="protein sequence ID" value="MEY8764294.1"/>
    <property type="molecule type" value="Genomic_DNA"/>
</dbReference>
<evidence type="ECO:0000259" key="1">
    <source>
        <dbReference type="Pfam" id="PF15919"/>
    </source>
</evidence>
<comment type="caution">
    <text evidence="2">The sequence shown here is derived from an EMBL/GenBank/DDBJ whole genome shotgun (WGS) entry which is preliminary data.</text>
</comment>
<name>A0ABV4DZH9_9CLOT</name>
<gene>
    <name evidence="2" type="ORF">AB8S09_11705</name>
</gene>
<dbReference type="PANTHER" id="PTHR34504">
    <property type="entry name" value="ANTITOXIN HICB"/>
    <property type="match status" value="1"/>
</dbReference>
<dbReference type="InterPro" id="IPR035069">
    <property type="entry name" value="TTHA1013/TTHA0281-like"/>
</dbReference>
<accession>A0ABV4DZH9</accession>
<feature type="domain" description="HicB-like antitoxin of toxin-antitoxin system" evidence="1">
    <location>
        <begin position="6"/>
        <end position="109"/>
    </location>
</feature>
<dbReference type="PANTHER" id="PTHR34504:SF4">
    <property type="entry name" value="ANTITOXIN HICB"/>
    <property type="match status" value="1"/>
</dbReference>
<dbReference type="Pfam" id="PF15919">
    <property type="entry name" value="HicB_lk_antitox"/>
    <property type="match status" value="1"/>
</dbReference>
<organism evidence="2 3">
    <name type="scientific">Clostridium lapidicellarium</name>
    <dbReference type="NCBI Taxonomy" id="3240931"/>
    <lineage>
        <taxon>Bacteria</taxon>
        <taxon>Bacillati</taxon>
        <taxon>Bacillota</taxon>
        <taxon>Clostridia</taxon>
        <taxon>Eubacteriales</taxon>
        <taxon>Clostridiaceae</taxon>
        <taxon>Clostridium</taxon>
    </lineage>
</organism>